<keyword evidence="6 9" id="KW-0812">Transmembrane</keyword>
<feature type="transmembrane region" description="Helical" evidence="9">
    <location>
        <begin position="309"/>
        <end position="330"/>
    </location>
</feature>
<evidence type="ECO:0000313" key="11">
    <source>
        <dbReference type="Proteomes" id="UP000886752"/>
    </source>
</evidence>
<dbReference type="EC" id="2.4.-.-" evidence="10"/>
<dbReference type="GO" id="GO:0016020">
    <property type="term" value="C:membrane"/>
    <property type="evidence" value="ECO:0007669"/>
    <property type="project" value="UniProtKB-SubCell"/>
</dbReference>
<keyword evidence="5 10" id="KW-0808">Transferase</keyword>
<comment type="subcellular location">
    <subcellularLocation>
        <location evidence="1">Membrane</location>
        <topology evidence="1">Multi-pass membrane protein</topology>
    </subcellularLocation>
</comment>
<dbReference type="EMBL" id="DXHV01000008">
    <property type="protein sequence ID" value="HIV99688.1"/>
    <property type="molecule type" value="Genomic_DNA"/>
</dbReference>
<dbReference type="Pfam" id="PF13641">
    <property type="entry name" value="Glyco_tranf_2_3"/>
    <property type="match status" value="1"/>
</dbReference>
<keyword evidence="7 9" id="KW-1133">Transmembrane helix</keyword>
<feature type="transmembrane region" description="Helical" evidence="9">
    <location>
        <begin position="342"/>
        <end position="361"/>
    </location>
</feature>
<comment type="pathway">
    <text evidence="2">Lipid metabolism; sphingolipid metabolism.</text>
</comment>
<organism evidence="10 11">
    <name type="scientific">Candidatus Desulfovibrio intestinipullorum</name>
    <dbReference type="NCBI Taxonomy" id="2838536"/>
    <lineage>
        <taxon>Bacteria</taxon>
        <taxon>Pseudomonadati</taxon>
        <taxon>Thermodesulfobacteriota</taxon>
        <taxon>Desulfovibrionia</taxon>
        <taxon>Desulfovibrionales</taxon>
        <taxon>Desulfovibrionaceae</taxon>
        <taxon>Desulfovibrio</taxon>
    </lineage>
</organism>
<evidence type="ECO:0000256" key="8">
    <source>
        <dbReference type="ARBA" id="ARBA00023136"/>
    </source>
</evidence>
<accession>A0A9D1TNT7</accession>
<evidence type="ECO:0000313" key="10">
    <source>
        <dbReference type="EMBL" id="HIV99688.1"/>
    </source>
</evidence>
<evidence type="ECO:0000256" key="6">
    <source>
        <dbReference type="ARBA" id="ARBA00022692"/>
    </source>
</evidence>
<evidence type="ECO:0000256" key="4">
    <source>
        <dbReference type="ARBA" id="ARBA00022676"/>
    </source>
</evidence>
<dbReference type="PANTHER" id="PTHR12726">
    <property type="entry name" value="CERAMIDE GLUCOSYLTRANSFERASE"/>
    <property type="match status" value="1"/>
</dbReference>
<dbReference type="InterPro" id="IPR029044">
    <property type="entry name" value="Nucleotide-diphossugar_trans"/>
</dbReference>
<dbReference type="SUPFAM" id="SSF53448">
    <property type="entry name" value="Nucleotide-diphospho-sugar transferases"/>
    <property type="match status" value="1"/>
</dbReference>
<evidence type="ECO:0000256" key="9">
    <source>
        <dbReference type="SAM" id="Phobius"/>
    </source>
</evidence>
<comment type="pathway">
    <text evidence="3">Sphingolipid metabolism.</text>
</comment>
<comment type="caution">
    <text evidence="10">The sequence shown here is derived from an EMBL/GenBank/DDBJ whole genome shotgun (WGS) entry which is preliminary data.</text>
</comment>
<evidence type="ECO:0000256" key="7">
    <source>
        <dbReference type="ARBA" id="ARBA00022989"/>
    </source>
</evidence>
<reference evidence="10" key="2">
    <citation type="submission" date="2021-04" db="EMBL/GenBank/DDBJ databases">
        <authorList>
            <person name="Gilroy R."/>
        </authorList>
    </citation>
    <scope>NUCLEOTIDE SEQUENCE</scope>
    <source>
        <strain evidence="10">ChiHecec2B26-446</strain>
    </source>
</reference>
<keyword evidence="4 10" id="KW-0328">Glycosyltransferase</keyword>
<dbReference type="InterPro" id="IPR025993">
    <property type="entry name" value="Ceramide_glucosylTrfase"/>
</dbReference>
<name>A0A9D1TNT7_9BACT</name>
<evidence type="ECO:0000256" key="3">
    <source>
        <dbReference type="ARBA" id="ARBA00004991"/>
    </source>
</evidence>
<dbReference type="Proteomes" id="UP000886752">
    <property type="component" value="Unassembled WGS sequence"/>
</dbReference>
<feature type="transmembrane region" description="Helical" evidence="9">
    <location>
        <begin position="281"/>
        <end position="302"/>
    </location>
</feature>
<dbReference type="AlphaFoldDB" id="A0A9D1TNT7"/>
<dbReference type="GO" id="GO:0006679">
    <property type="term" value="P:glucosylceramide biosynthetic process"/>
    <property type="evidence" value="ECO:0007669"/>
    <property type="project" value="TreeGrafter"/>
</dbReference>
<gene>
    <name evidence="10" type="ORF">H9894_00615</name>
</gene>
<keyword evidence="8 9" id="KW-0472">Membrane</keyword>
<dbReference type="Gene3D" id="3.90.550.10">
    <property type="entry name" value="Spore Coat Polysaccharide Biosynthesis Protein SpsA, Chain A"/>
    <property type="match status" value="1"/>
</dbReference>
<protein>
    <submittedName>
        <fullName evidence="10">Glycosyltransferase</fullName>
        <ecNumber evidence="10">2.4.-.-</ecNumber>
    </submittedName>
</protein>
<reference evidence="10" key="1">
    <citation type="journal article" date="2021" name="PeerJ">
        <title>Extensive microbial diversity within the chicken gut microbiome revealed by metagenomics and culture.</title>
        <authorList>
            <person name="Gilroy R."/>
            <person name="Ravi A."/>
            <person name="Getino M."/>
            <person name="Pursley I."/>
            <person name="Horton D.L."/>
            <person name="Alikhan N.F."/>
            <person name="Baker D."/>
            <person name="Gharbi K."/>
            <person name="Hall N."/>
            <person name="Watson M."/>
            <person name="Adriaenssens E.M."/>
            <person name="Foster-Nyarko E."/>
            <person name="Jarju S."/>
            <person name="Secka A."/>
            <person name="Antonio M."/>
            <person name="Oren A."/>
            <person name="Chaudhuri R.R."/>
            <person name="La Ragione R."/>
            <person name="Hildebrand F."/>
            <person name="Pallen M.J."/>
        </authorList>
    </citation>
    <scope>NUCLEOTIDE SEQUENCE</scope>
    <source>
        <strain evidence="10">ChiHecec2B26-446</strain>
    </source>
</reference>
<evidence type="ECO:0000256" key="2">
    <source>
        <dbReference type="ARBA" id="ARBA00004760"/>
    </source>
</evidence>
<dbReference type="PANTHER" id="PTHR12726:SF0">
    <property type="entry name" value="CERAMIDE GLUCOSYLTRANSFERASE"/>
    <property type="match status" value="1"/>
</dbReference>
<evidence type="ECO:0000256" key="5">
    <source>
        <dbReference type="ARBA" id="ARBA00022679"/>
    </source>
</evidence>
<evidence type="ECO:0000256" key="1">
    <source>
        <dbReference type="ARBA" id="ARBA00004141"/>
    </source>
</evidence>
<proteinExistence type="predicted"/>
<sequence>MWLIFLLAVLAGPALIFYLGLAGRNLRNRAQDPVPQCPDWPSVGLIVPCAGTHPQMERALRSLLEQSYPGSLRYCFVTATADEPAAELVDRLAGEYADRVQVDHVVAGKAEGCGQKNHNSLQAVAHLGSSVDVYAFCDSTHLASPDFLTRLVEPVARGRAVFATGYHEVVPRDEELVTLAYAFCVLCMRLMQGLSRFTQPWGGAMAIERHTFEQEDIAGFWSTNVVDDCSLTTYLQKRHVAVSLCPAALLRTRAEHHSSDVWHAWLDRQILFLKFCVPAQWVLLGVLLGYMAVMPALTLAAFLGWVTGFFGLGTLFCVGVYLATTAVALSSLRPLLAHHVPLMRWLQAFWLTSFCAFSIFLKTVTARGILWHGIWYNVGPMGRVVSVERRQN</sequence>
<dbReference type="GO" id="GO:0008120">
    <property type="term" value="F:ceramide glucosyltransferase activity"/>
    <property type="evidence" value="ECO:0007669"/>
    <property type="project" value="TreeGrafter"/>
</dbReference>